<dbReference type="PROSITE" id="PS50853">
    <property type="entry name" value="FN3"/>
    <property type="match status" value="1"/>
</dbReference>
<comment type="caution">
    <text evidence="2">The sequence shown here is derived from an EMBL/GenBank/DDBJ whole genome shotgun (WGS) entry which is preliminary data.</text>
</comment>
<proteinExistence type="predicted"/>
<evidence type="ECO:0000313" key="3">
    <source>
        <dbReference type="Proteomes" id="UP000027731"/>
    </source>
</evidence>
<reference evidence="2 3" key="1">
    <citation type="submission" date="2014-06" db="EMBL/GenBank/DDBJ databases">
        <title>Genetic determinant of reutericyclin biosynthesis of Lactobacillus reuteri.</title>
        <authorList>
            <person name="Lin X."/>
            <person name="Duar R."/>
            <person name="Walter J."/>
            <person name="Gaenzle M."/>
        </authorList>
    </citation>
    <scope>NUCLEOTIDE SEQUENCE [LARGE SCALE GENOMIC DNA]</scope>
    <source>
        <strain evidence="2 3">LTH2584</strain>
    </source>
</reference>
<protein>
    <submittedName>
        <fullName evidence="2">Cellulose-binding protein</fullName>
    </submittedName>
</protein>
<dbReference type="InterPro" id="IPR036116">
    <property type="entry name" value="FN3_sf"/>
</dbReference>
<evidence type="ECO:0000313" key="2">
    <source>
        <dbReference type="EMBL" id="KEK16174.1"/>
    </source>
</evidence>
<dbReference type="Pfam" id="PF00041">
    <property type="entry name" value="fn3"/>
    <property type="match status" value="1"/>
</dbReference>
<sequence length="368" mass="39872">MSTYGLKDASNITFVKRGTTTPVLHIDYANQTNTQWQSNRVYAKKKGTNAIAWDSARTGKLTIQTEMFDLRLLAMMAGDDDLHKGTNTIFKRKVFQLRSDRLIDLGAKPVEGSVSVFRVDDADKREHITEIPMLVSGDAGSVPPMVADVAVSAKDTTATITWSAANNATSYVVYRNGVAVGYPVTTSFSDSNLTPETEYKYTVVAKNTAGQSVQSAEVVVTTATSGTTEAGAAVKATEDAVKKAQENASGANLNGLYFKMTEGGNGIQLSDEAVVGAAYAVYYVVKQDGVSSYTINALKFAKNYEIFADAVIRSEVGEDKFAQIHFTNVKPAANVTFNQNSEQVTSLSLEFDLLADEKNDQAIYKYIE</sequence>
<gene>
    <name evidence="2" type="ORF">LR3_08985</name>
</gene>
<dbReference type="Gene3D" id="2.60.40.10">
    <property type="entry name" value="Immunoglobulins"/>
    <property type="match status" value="1"/>
</dbReference>
<accession>A0A073JR38</accession>
<feature type="domain" description="Fibronectin type-III" evidence="1">
    <location>
        <begin position="143"/>
        <end position="225"/>
    </location>
</feature>
<dbReference type="SMART" id="SM00060">
    <property type="entry name" value="FN3"/>
    <property type="match status" value="1"/>
</dbReference>
<dbReference type="InterPro" id="IPR003961">
    <property type="entry name" value="FN3_dom"/>
</dbReference>
<dbReference type="AlphaFoldDB" id="A0A073JR38"/>
<dbReference type="EMBL" id="JOSX01000010">
    <property type="protein sequence ID" value="KEK16174.1"/>
    <property type="molecule type" value="Genomic_DNA"/>
</dbReference>
<organism evidence="2 3">
    <name type="scientific">Limosilactobacillus reuteri</name>
    <name type="common">Lactobacillus reuteri</name>
    <dbReference type="NCBI Taxonomy" id="1598"/>
    <lineage>
        <taxon>Bacteria</taxon>
        <taxon>Bacillati</taxon>
        <taxon>Bacillota</taxon>
        <taxon>Bacilli</taxon>
        <taxon>Lactobacillales</taxon>
        <taxon>Lactobacillaceae</taxon>
        <taxon>Limosilactobacillus</taxon>
    </lineage>
</organism>
<dbReference type="PATRIC" id="fig|1598.90.peg.595"/>
<name>A0A073JR38_LIMRT</name>
<evidence type="ECO:0000259" key="1">
    <source>
        <dbReference type="PROSITE" id="PS50853"/>
    </source>
</evidence>
<dbReference type="InterPro" id="IPR013783">
    <property type="entry name" value="Ig-like_fold"/>
</dbReference>
<dbReference type="CDD" id="cd00063">
    <property type="entry name" value="FN3"/>
    <property type="match status" value="1"/>
</dbReference>
<dbReference type="SUPFAM" id="SSF49265">
    <property type="entry name" value="Fibronectin type III"/>
    <property type="match status" value="1"/>
</dbReference>
<dbReference type="Proteomes" id="UP000027731">
    <property type="component" value="Unassembled WGS sequence"/>
</dbReference>